<evidence type="ECO:0000313" key="3">
    <source>
        <dbReference type="EMBL" id="MFC2926180.1"/>
    </source>
</evidence>
<comment type="similarity">
    <text evidence="1">Belongs to the YciI family.</text>
</comment>
<protein>
    <submittedName>
        <fullName evidence="3">YciI family protein</fullName>
    </submittedName>
</protein>
<dbReference type="Proteomes" id="UP001595379">
    <property type="component" value="Unassembled WGS sequence"/>
</dbReference>
<reference evidence="4" key="1">
    <citation type="journal article" date="2019" name="Int. J. Syst. Evol. Microbiol.">
        <title>The Global Catalogue of Microorganisms (GCM) 10K type strain sequencing project: providing services to taxonomists for standard genome sequencing and annotation.</title>
        <authorList>
            <consortium name="The Broad Institute Genomics Platform"/>
            <consortium name="The Broad Institute Genome Sequencing Center for Infectious Disease"/>
            <person name="Wu L."/>
            <person name="Ma J."/>
        </authorList>
    </citation>
    <scope>NUCLEOTIDE SEQUENCE [LARGE SCALE GENOMIC DNA]</scope>
    <source>
        <strain evidence="4">KCTC 52487</strain>
    </source>
</reference>
<name>A0ABV6ZXG6_9PROT</name>
<evidence type="ECO:0000313" key="4">
    <source>
        <dbReference type="Proteomes" id="UP001595379"/>
    </source>
</evidence>
<dbReference type="PANTHER" id="PTHR33606">
    <property type="entry name" value="PROTEIN YCII"/>
    <property type="match status" value="1"/>
</dbReference>
<dbReference type="SUPFAM" id="SSF54909">
    <property type="entry name" value="Dimeric alpha+beta barrel"/>
    <property type="match status" value="1"/>
</dbReference>
<dbReference type="RefSeq" id="WP_343164495.1">
    <property type="nucleotide sequence ID" value="NZ_JBHRSV010000016.1"/>
</dbReference>
<organism evidence="3 4">
    <name type="scientific">Hyphobacterium vulgare</name>
    <dbReference type="NCBI Taxonomy" id="1736751"/>
    <lineage>
        <taxon>Bacteria</taxon>
        <taxon>Pseudomonadati</taxon>
        <taxon>Pseudomonadota</taxon>
        <taxon>Alphaproteobacteria</taxon>
        <taxon>Maricaulales</taxon>
        <taxon>Maricaulaceae</taxon>
        <taxon>Hyphobacterium</taxon>
    </lineage>
</organism>
<dbReference type="Pfam" id="PF03795">
    <property type="entry name" value="YCII"/>
    <property type="match status" value="1"/>
</dbReference>
<dbReference type="EMBL" id="JBHRSV010000016">
    <property type="protein sequence ID" value="MFC2926180.1"/>
    <property type="molecule type" value="Genomic_DNA"/>
</dbReference>
<gene>
    <name evidence="3" type="ORF">ACFOOR_08680</name>
</gene>
<dbReference type="Gene3D" id="3.30.70.1060">
    <property type="entry name" value="Dimeric alpha+beta barrel"/>
    <property type="match status" value="1"/>
</dbReference>
<dbReference type="InterPro" id="IPR011008">
    <property type="entry name" value="Dimeric_a/b-barrel"/>
</dbReference>
<keyword evidence="4" id="KW-1185">Reference proteome</keyword>
<dbReference type="PANTHER" id="PTHR33606:SF3">
    <property type="entry name" value="PROTEIN YCII"/>
    <property type="match status" value="1"/>
</dbReference>
<evidence type="ECO:0000259" key="2">
    <source>
        <dbReference type="Pfam" id="PF03795"/>
    </source>
</evidence>
<dbReference type="InterPro" id="IPR051807">
    <property type="entry name" value="Sec-metab_biosynth-assoc"/>
</dbReference>
<accession>A0ABV6ZXG6</accession>
<proteinExistence type="inferred from homology"/>
<comment type="caution">
    <text evidence="3">The sequence shown here is derived from an EMBL/GenBank/DDBJ whole genome shotgun (WGS) entry which is preliminary data.</text>
</comment>
<feature type="domain" description="YCII-related" evidence="2">
    <location>
        <begin position="1"/>
        <end position="87"/>
    </location>
</feature>
<dbReference type="InterPro" id="IPR005545">
    <property type="entry name" value="YCII"/>
</dbReference>
<sequence>MYFVVRGFDRPGSLDVRMANREAHLAFVKGGPVRLHIAGPLTDGEGQMRGSLLIFEADSEAQLRDWLTGDPYQKAGLFERVEIDAFKWVVGAPDSK</sequence>
<evidence type="ECO:0000256" key="1">
    <source>
        <dbReference type="ARBA" id="ARBA00007689"/>
    </source>
</evidence>